<dbReference type="Gene3D" id="3.40.50.2300">
    <property type="match status" value="2"/>
</dbReference>
<keyword evidence="1" id="KW-0813">Transport</keyword>
<sequence>MKKKRLMIWVAVLAALALAALFTGGCSGRGETGSGAGDGLEPYRVGAVVDISGPSSSLGVPERNTLQMLADKVNAAGGINGHPLELTILDNKSDETEAVLAVKKLINQQKVAAVIGCSSSGPSMAMIDTVQKEQVPMVSLAAASSIVEPVEERKWVFKTAQSDLVTVNRLIGYLQEKGLTRVAFLYMNNAYGDGGKKAFFGAAEKAGMQIVAEEKFEATDKDMSPQLTRVKASGAQATIIWAIPPSASIVTKNYRDLGLAIPLLHSHGVGNQNFIDLAGGAADGVILPIGKLAVSTQVPDSDPQKKVLAAYIDEYGKKYNSPPNSFGGYAWDAFYMLVAALEKAGPDRAGIRDELEKTRGFTGVSGVFNMSPEDHNGLAEESMVLVQIRDGQWKLLD</sequence>
<dbReference type="InterPro" id="IPR028081">
    <property type="entry name" value="Leu-bd"/>
</dbReference>
<dbReference type="Pfam" id="PF13458">
    <property type="entry name" value="Peripla_BP_6"/>
    <property type="match status" value="1"/>
</dbReference>
<dbReference type="InterPro" id="IPR000709">
    <property type="entry name" value="Leu_Ile_Val-bd"/>
</dbReference>
<gene>
    <name evidence="5" type="primary">braC</name>
    <name evidence="5" type="ORF">SCFA_810007</name>
</gene>
<dbReference type="InterPro" id="IPR028082">
    <property type="entry name" value="Peripla_BP_I"/>
</dbReference>
<evidence type="ECO:0000313" key="5">
    <source>
        <dbReference type="EMBL" id="VFU19515.1"/>
    </source>
</evidence>
<proteinExistence type="predicted"/>
<keyword evidence="3" id="KW-0029">Amino-acid transport</keyword>
<dbReference type="InterPro" id="IPR051010">
    <property type="entry name" value="BCAA_transport"/>
</dbReference>
<evidence type="ECO:0000256" key="2">
    <source>
        <dbReference type="ARBA" id="ARBA00022729"/>
    </source>
</evidence>
<keyword evidence="2" id="KW-0732">Signal</keyword>
<accession>A0A485M817</accession>
<dbReference type="CDD" id="cd06333">
    <property type="entry name" value="PBP1_ABC_RPA1789-like"/>
    <property type="match status" value="1"/>
</dbReference>
<dbReference type="SUPFAM" id="SSF53822">
    <property type="entry name" value="Periplasmic binding protein-like I"/>
    <property type="match status" value="1"/>
</dbReference>
<evidence type="ECO:0000256" key="3">
    <source>
        <dbReference type="ARBA" id="ARBA00022970"/>
    </source>
</evidence>
<dbReference type="PROSITE" id="PS51257">
    <property type="entry name" value="PROKAR_LIPOPROTEIN"/>
    <property type="match status" value="1"/>
</dbReference>
<evidence type="ECO:0000256" key="1">
    <source>
        <dbReference type="ARBA" id="ARBA00022448"/>
    </source>
</evidence>
<reference evidence="5" key="1">
    <citation type="submission" date="2019-03" db="EMBL/GenBank/DDBJ databases">
        <authorList>
            <person name="Hao L."/>
        </authorList>
    </citation>
    <scope>NUCLEOTIDE SEQUENCE</scope>
</reference>
<dbReference type="PRINTS" id="PR00337">
    <property type="entry name" value="LEUILEVALBP"/>
</dbReference>
<dbReference type="GO" id="GO:0006865">
    <property type="term" value="P:amino acid transport"/>
    <property type="evidence" value="ECO:0007669"/>
    <property type="project" value="UniProtKB-KW"/>
</dbReference>
<feature type="domain" description="Leucine-binding protein" evidence="4">
    <location>
        <begin position="42"/>
        <end position="391"/>
    </location>
</feature>
<name>A0A485M817_9ZZZZ</name>
<dbReference type="PANTHER" id="PTHR30483">
    <property type="entry name" value="LEUCINE-SPECIFIC-BINDING PROTEIN"/>
    <property type="match status" value="1"/>
</dbReference>
<dbReference type="EMBL" id="CAADRN010000385">
    <property type="protein sequence ID" value="VFU19515.1"/>
    <property type="molecule type" value="Genomic_DNA"/>
</dbReference>
<organism evidence="5">
    <name type="scientific">anaerobic digester metagenome</name>
    <dbReference type="NCBI Taxonomy" id="1263854"/>
    <lineage>
        <taxon>unclassified sequences</taxon>
        <taxon>metagenomes</taxon>
        <taxon>ecological metagenomes</taxon>
    </lineage>
</organism>
<evidence type="ECO:0000259" key="4">
    <source>
        <dbReference type="Pfam" id="PF13458"/>
    </source>
</evidence>
<dbReference type="AlphaFoldDB" id="A0A485M817"/>
<protein>
    <submittedName>
        <fullName evidence="5">Leucine-, isoleucine-, valine-, threonine-, and alanine-binding protein</fullName>
    </submittedName>
</protein>
<dbReference type="PANTHER" id="PTHR30483:SF38">
    <property type="entry name" value="BLR7848 PROTEIN"/>
    <property type="match status" value="1"/>
</dbReference>